<reference evidence="2" key="1">
    <citation type="submission" date="2015-06" db="EMBL/GenBank/DDBJ databases">
        <title>Expansion of signal transduction pathways in fungi by whole-genome duplication.</title>
        <authorList>
            <consortium name="DOE Joint Genome Institute"/>
            <person name="Corrochano L.M."/>
            <person name="Kuo A."/>
            <person name="Marcet-Houben M."/>
            <person name="Polaino S."/>
            <person name="Salamov A."/>
            <person name="Villalobos J.M."/>
            <person name="Alvarez M.I."/>
            <person name="Avalos J."/>
            <person name="Benito E.P."/>
            <person name="Benoit I."/>
            <person name="Burger G."/>
            <person name="Camino L.P."/>
            <person name="Canovas D."/>
            <person name="Cerda-Olmedo E."/>
            <person name="Cheng J.-F."/>
            <person name="Dominguez A."/>
            <person name="Elias M."/>
            <person name="Eslava A.P."/>
            <person name="Glaser F."/>
            <person name="Grimwood J."/>
            <person name="Gutierrez G."/>
            <person name="Heitman J."/>
            <person name="Henrissat B."/>
            <person name="Iturriaga E.A."/>
            <person name="Lang B.F."/>
            <person name="Lavin J.L."/>
            <person name="Lee S."/>
            <person name="Li W."/>
            <person name="Lindquist E."/>
            <person name="Lopez-Garcia S."/>
            <person name="Luque E.M."/>
            <person name="Marcos A.T."/>
            <person name="Martin J."/>
            <person name="McCluskey K."/>
            <person name="Medina H.R."/>
            <person name="Miralles-Duran A."/>
            <person name="Miyazaki A."/>
            <person name="Munoz-Torres E."/>
            <person name="Oguiza J.A."/>
            <person name="Ohm R."/>
            <person name="Olmedo M."/>
            <person name="Orejas M."/>
            <person name="Ortiz-Castellanos L."/>
            <person name="Pisabarro A.G."/>
            <person name="Rodriguez-Romero J."/>
            <person name="Ruiz-Herrera J."/>
            <person name="Ruiz-Vazquez R."/>
            <person name="Sanz C."/>
            <person name="Schackwitz W."/>
            <person name="Schmutz J."/>
            <person name="Shahriari M."/>
            <person name="Shelest E."/>
            <person name="Silva-Franco F."/>
            <person name="Soanes D."/>
            <person name="Syed K."/>
            <person name="Tagua V.G."/>
            <person name="Talbot N.J."/>
            <person name="Thon M."/>
            <person name="De vries R.P."/>
            <person name="Wiebenga A."/>
            <person name="Yadav J.S."/>
            <person name="Braun E.L."/>
            <person name="Baker S."/>
            <person name="Garre V."/>
            <person name="Horwitz B."/>
            <person name="Torres-Martinez S."/>
            <person name="Idnurm A."/>
            <person name="Herrera-Estrella A."/>
            <person name="Gabaldon T."/>
            <person name="Grigoriev I.V."/>
        </authorList>
    </citation>
    <scope>NUCLEOTIDE SEQUENCE [LARGE SCALE GENOMIC DNA]</scope>
    <source>
        <strain evidence="2">NRRL 1555(-)</strain>
    </source>
</reference>
<dbReference type="Pfam" id="PF10294">
    <property type="entry name" value="Methyltransf_16"/>
    <property type="match status" value="1"/>
</dbReference>
<evidence type="ECO:0000313" key="2">
    <source>
        <dbReference type="Proteomes" id="UP000077315"/>
    </source>
</evidence>
<dbReference type="Gene3D" id="3.40.50.150">
    <property type="entry name" value="Vaccinia Virus protein VP39"/>
    <property type="match status" value="1"/>
</dbReference>
<evidence type="ECO:0000313" key="1">
    <source>
        <dbReference type="EMBL" id="OAD79916.1"/>
    </source>
</evidence>
<dbReference type="InterPro" id="IPR029063">
    <property type="entry name" value="SAM-dependent_MTases_sf"/>
</dbReference>
<dbReference type="SUPFAM" id="SSF53335">
    <property type="entry name" value="S-adenosyl-L-methionine-dependent methyltransferases"/>
    <property type="match status" value="1"/>
</dbReference>
<accession>A0A162Q492</accession>
<protein>
    <submittedName>
        <fullName evidence="1">Uncharacterized protein</fullName>
    </submittedName>
</protein>
<gene>
    <name evidence="1" type="ORF">PHYBLDRAFT_58957</name>
</gene>
<dbReference type="Proteomes" id="UP000077315">
    <property type="component" value="Unassembled WGS sequence"/>
</dbReference>
<dbReference type="PANTHER" id="PTHR14614:SF98">
    <property type="entry name" value="S-ADENOSYL-L-METHIONINE-DEPENDENT METHYLTRANSFERASES SUPERFAMILY PROTEIN"/>
    <property type="match status" value="1"/>
</dbReference>
<dbReference type="InParanoid" id="A0A162Q492"/>
<dbReference type="PANTHER" id="PTHR14614">
    <property type="entry name" value="HEPATOCELLULAR CARCINOMA-ASSOCIATED ANTIGEN"/>
    <property type="match status" value="1"/>
</dbReference>
<name>A0A162Q492_PHYB8</name>
<keyword evidence="2" id="KW-1185">Reference proteome</keyword>
<dbReference type="VEuPathDB" id="FungiDB:PHYBLDRAFT_58957"/>
<dbReference type="OrthoDB" id="194386at2759"/>
<organism evidence="1 2">
    <name type="scientific">Phycomyces blakesleeanus (strain ATCC 8743b / DSM 1359 / FGSC 10004 / NBRC 33097 / NRRL 1555)</name>
    <dbReference type="NCBI Taxonomy" id="763407"/>
    <lineage>
        <taxon>Eukaryota</taxon>
        <taxon>Fungi</taxon>
        <taxon>Fungi incertae sedis</taxon>
        <taxon>Mucoromycota</taxon>
        <taxon>Mucoromycotina</taxon>
        <taxon>Mucoromycetes</taxon>
        <taxon>Mucorales</taxon>
        <taxon>Phycomycetaceae</taxon>
        <taxon>Phycomyces</taxon>
    </lineage>
</organism>
<sequence length="252" mass="28178">MEYDLSDTKALPVLAVSPLPGLSLKLEQSNDTQSHGTTVWHSAIQLAFYLADILKPPTFNLEEGILHPKENKRCLELGSGCGLSGLTMAAFGFDTTLTDLPVVVDKVLTANATQNLASIKDYWCDLQQAHQHSAHMSDPKIRAKPLDWLDLDASSNWLENHYHYILSADCIYSIDLVQPLLECIFKLSSPTTIVLVAMERRDALVVDGFVEKARSKGFDARIIPKKMVRTALTNNEDVEIWKLKKKRTKNES</sequence>
<dbReference type="STRING" id="763407.A0A162Q492"/>
<dbReference type="RefSeq" id="XP_018297956.1">
    <property type="nucleotide sequence ID" value="XM_018440413.1"/>
</dbReference>
<proteinExistence type="predicted"/>
<dbReference type="EMBL" id="KV440972">
    <property type="protein sequence ID" value="OAD79916.1"/>
    <property type="molecule type" value="Genomic_DNA"/>
</dbReference>
<dbReference type="AlphaFoldDB" id="A0A162Q492"/>
<dbReference type="GeneID" id="29001319"/>
<dbReference type="InterPro" id="IPR019410">
    <property type="entry name" value="Methyltransf_16"/>
</dbReference>